<organism evidence="1 2">
    <name type="scientific">Ruania alba</name>
    <dbReference type="NCBI Taxonomy" id="648782"/>
    <lineage>
        <taxon>Bacteria</taxon>
        <taxon>Bacillati</taxon>
        <taxon>Actinomycetota</taxon>
        <taxon>Actinomycetes</taxon>
        <taxon>Micrococcales</taxon>
        <taxon>Ruaniaceae</taxon>
        <taxon>Ruania</taxon>
    </lineage>
</organism>
<dbReference type="EMBL" id="FNTX01000002">
    <property type="protein sequence ID" value="SEE88964.1"/>
    <property type="molecule type" value="Genomic_DNA"/>
</dbReference>
<sequence length="175" mass="17852">MIDEGFASSDLNSSTALATVKVRDVAPVAGVTEILSLADELSRIGAAGSQLARAIESVTGLRAGEVQVLAAVAGGASHPRAIADATGQVPEAAEVTVEGLQERGLIGRHAHSADPAAEPTLMHVSMAGHAVLEQVEAVRIRLADALVSSLGAERARELRSTLTAVADLIETPVLP</sequence>
<dbReference type="OrthoDB" id="5147427at2"/>
<dbReference type="SUPFAM" id="SSF46785">
    <property type="entry name" value="Winged helix' DNA-binding domain"/>
    <property type="match status" value="1"/>
</dbReference>
<dbReference type="AlphaFoldDB" id="A0A1H5MI48"/>
<keyword evidence="2" id="KW-1185">Reference proteome</keyword>
<name>A0A1H5MI48_9MICO</name>
<evidence type="ECO:0008006" key="3">
    <source>
        <dbReference type="Google" id="ProtNLM"/>
    </source>
</evidence>
<dbReference type="STRING" id="648782.SAMN04488554_3411"/>
<dbReference type="InterPro" id="IPR036390">
    <property type="entry name" value="WH_DNA-bd_sf"/>
</dbReference>
<protein>
    <recommendedName>
        <fullName evidence="3">MarR family transcriptional regulator</fullName>
    </recommendedName>
</protein>
<dbReference type="Gene3D" id="1.10.10.10">
    <property type="entry name" value="Winged helix-like DNA-binding domain superfamily/Winged helix DNA-binding domain"/>
    <property type="match status" value="1"/>
</dbReference>
<evidence type="ECO:0000313" key="1">
    <source>
        <dbReference type="EMBL" id="SEE88964.1"/>
    </source>
</evidence>
<evidence type="ECO:0000313" key="2">
    <source>
        <dbReference type="Proteomes" id="UP000199220"/>
    </source>
</evidence>
<reference evidence="2" key="1">
    <citation type="submission" date="2016-10" db="EMBL/GenBank/DDBJ databases">
        <authorList>
            <person name="Varghese N."/>
            <person name="Submissions S."/>
        </authorList>
    </citation>
    <scope>NUCLEOTIDE SEQUENCE [LARGE SCALE GENOMIC DNA]</scope>
    <source>
        <strain evidence="2">DSM 21368</strain>
    </source>
</reference>
<accession>A0A1H5MI48</accession>
<dbReference type="RefSeq" id="WP_139177823.1">
    <property type="nucleotide sequence ID" value="NZ_FNTX01000002.1"/>
</dbReference>
<dbReference type="Proteomes" id="UP000199220">
    <property type="component" value="Unassembled WGS sequence"/>
</dbReference>
<gene>
    <name evidence="1" type="ORF">SAMN04488554_3411</name>
</gene>
<dbReference type="InterPro" id="IPR036388">
    <property type="entry name" value="WH-like_DNA-bd_sf"/>
</dbReference>
<proteinExistence type="predicted"/>